<dbReference type="Pfam" id="PF00702">
    <property type="entry name" value="Hydrolase"/>
    <property type="match status" value="1"/>
</dbReference>
<organism evidence="1 2">
    <name type="scientific">Pseudobowmanella zhangzhouensis</name>
    <dbReference type="NCBI Taxonomy" id="1537679"/>
    <lineage>
        <taxon>Bacteria</taxon>
        <taxon>Pseudomonadati</taxon>
        <taxon>Pseudomonadota</taxon>
        <taxon>Gammaproteobacteria</taxon>
        <taxon>Alteromonadales</taxon>
        <taxon>Alteromonadaceae</taxon>
    </lineage>
</organism>
<dbReference type="NCBIfam" id="TIGR01549">
    <property type="entry name" value="HAD-SF-IA-v1"/>
    <property type="match status" value="1"/>
</dbReference>
<name>A0ABW1XN57_9ALTE</name>
<dbReference type="EC" id="3.1.3.5" evidence="1"/>
<evidence type="ECO:0000313" key="2">
    <source>
        <dbReference type="Proteomes" id="UP001596364"/>
    </source>
</evidence>
<dbReference type="SFLD" id="SFLDG01129">
    <property type="entry name" value="C1.5:_HAD__Beta-PGM__Phosphata"/>
    <property type="match status" value="1"/>
</dbReference>
<keyword evidence="1" id="KW-0378">Hydrolase</keyword>
<dbReference type="SFLD" id="SFLDS00003">
    <property type="entry name" value="Haloacid_Dehalogenase"/>
    <property type="match status" value="1"/>
</dbReference>
<dbReference type="InterPro" id="IPR006439">
    <property type="entry name" value="HAD-SF_hydro_IA"/>
</dbReference>
<dbReference type="RefSeq" id="WP_131257678.1">
    <property type="nucleotide sequence ID" value="NZ_JBHSUS010000001.1"/>
</dbReference>
<dbReference type="SUPFAM" id="SSF56784">
    <property type="entry name" value="HAD-like"/>
    <property type="match status" value="1"/>
</dbReference>
<dbReference type="PANTHER" id="PTHR47478">
    <property type="match status" value="1"/>
</dbReference>
<dbReference type="NCBIfam" id="NF006976">
    <property type="entry name" value="PRK09449.1"/>
    <property type="match status" value="1"/>
</dbReference>
<keyword evidence="2" id="KW-1185">Reference proteome</keyword>
<dbReference type="Gene3D" id="3.40.50.1000">
    <property type="entry name" value="HAD superfamily/HAD-like"/>
    <property type="match status" value="1"/>
</dbReference>
<dbReference type="Gene3D" id="1.10.150.240">
    <property type="entry name" value="Putative phosphatase, domain 2"/>
    <property type="match status" value="1"/>
</dbReference>
<dbReference type="NCBIfam" id="TIGR01509">
    <property type="entry name" value="HAD-SF-IA-v3"/>
    <property type="match status" value="1"/>
</dbReference>
<protein>
    <submittedName>
        <fullName evidence="1">Pyrimidine 5'-nucleotidase</fullName>
        <ecNumber evidence="1">3.1.3.5</ecNumber>
    </submittedName>
</protein>
<sequence>MSEIHVSTLDWVLFDADETLFHFDAFAGLQRLFSQFGVTFNKQDFADYQQANLPLWTAYQNGEIDAETLQITRFEPWAAKLGVQAKALNDGFLDAMADVCTPLPYATELLNSLRGRVKLGIITNGFTRLQQIRLERTGLAEHFDVLVISEQVGMAKPARGIFEHAMHKMQHNKPDTVLMVGDNPHSDVLGGLNAGMHTCWYNPAGHSAPAEITPHLQVNCHSQLLAHLTR</sequence>
<dbReference type="InterPro" id="IPR011951">
    <property type="entry name" value="HAD-SF_hydro_IA_YjjG/PynA"/>
</dbReference>
<dbReference type="InterPro" id="IPR023198">
    <property type="entry name" value="PGP-like_dom2"/>
</dbReference>
<evidence type="ECO:0000313" key="1">
    <source>
        <dbReference type="EMBL" id="MFC6441568.1"/>
    </source>
</evidence>
<dbReference type="InterPro" id="IPR052550">
    <property type="entry name" value="Pyrimidine_5'-ntase_YjjG"/>
</dbReference>
<dbReference type="NCBIfam" id="TIGR02254">
    <property type="entry name" value="YjjG_YfnB"/>
    <property type="match status" value="1"/>
</dbReference>
<comment type="caution">
    <text evidence="1">The sequence shown here is derived from an EMBL/GenBank/DDBJ whole genome shotgun (WGS) entry which is preliminary data.</text>
</comment>
<dbReference type="GO" id="GO:0008253">
    <property type="term" value="F:5'-nucleotidase activity"/>
    <property type="evidence" value="ECO:0007669"/>
    <property type="project" value="UniProtKB-EC"/>
</dbReference>
<reference evidence="2" key="1">
    <citation type="journal article" date="2019" name="Int. J. Syst. Evol. Microbiol.">
        <title>The Global Catalogue of Microorganisms (GCM) 10K type strain sequencing project: providing services to taxonomists for standard genome sequencing and annotation.</title>
        <authorList>
            <consortium name="The Broad Institute Genomics Platform"/>
            <consortium name="The Broad Institute Genome Sequencing Center for Infectious Disease"/>
            <person name="Wu L."/>
            <person name="Ma J."/>
        </authorList>
    </citation>
    <scope>NUCLEOTIDE SEQUENCE [LARGE SCALE GENOMIC DNA]</scope>
    <source>
        <strain evidence="2">CGMCC 1.16031</strain>
    </source>
</reference>
<dbReference type="PANTHER" id="PTHR47478:SF1">
    <property type="entry name" value="PYRIMIDINE 5'-NUCLEOTIDASE YJJG"/>
    <property type="match status" value="1"/>
</dbReference>
<dbReference type="CDD" id="cd04305">
    <property type="entry name" value="HAD_Neu5Ac-Pase_like"/>
    <property type="match status" value="1"/>
</dbReference>
<gene>
    <name evidence="1" type="primary">yjjG</name>
    <name evidence="1" type="ORF">ACFP85_15550</name>
</gene>
<dbReference type="EMBL" id="JBHSUS010000001">
    <property type="protein sequence ID" value="MFC6441568.1"/>
    <property type="molecule type" value="Genomic_DNA"/>
</dbReference>
<proteinExistence type="predicted"/>
<dbReference type="InterPro" id="IPR023214">
    <property type="entry name" value="HAD_sf"/>
</dbReference>
<accession>A0ABW1XN57</accession>
<dbReference type="Proteomes" id="UP001596364">
    <property type="component" value="Unassembled WGS sequence"/>
</dbReference>
<dbReference type="PRINTS" id="PR00413">
    <property type="entry name" value="HADHALOGNASE"/>
</dbReference>
<dbReference type="InterPro" id="IPR036412">
    <property type="entry name" value="HAD-like_sf"/>
</dbReference>